<protein>
    <recommendedName>
        <fullName evidence="8">Transmembrane BAX inhibitor motif-containing protein 4</fullName>
    </recommendedName>
</protein>
<evidence type="ECO:0000313" key="6">
    <source>
        <dbReference type="EMBL" id="GJN04519.1"/>
    </source>
</evidence>
<evidence type="ECO:0000256" key="2">
    <source>
        <dbReference type="ARBA" id="ARBA00022692"/>
    </source>
</evidence>
<keyword evidence="2 5" id="KW-0812">Transmembrane</keyword>
<comment type="caution">
    <text evidence="6">The sequence shown here is derived from an EMBL/GenBank/DDBJ whole genome shotgun (WGS) entry which is preliminary data.</text>
</comment>
<reference evidence="6" key="1">
    <citation type="journal article" date="2018" name="DNA Res.">
        <title>Multiple hybrid de novo genome assembly of finger millet, an orphan allotetraploid crop.</title>
        <authorList>
            <person name="Hatakeyama M."/>
            <person name="Aluri S."/>
            <person name="Balachadran M.T."/>
            <person name="Sivarajan S.R."/>
            <person name="Patrignani A."/>
            <person name="Gruter S."/>
            <person name="Poveda L."/>
            <person name="Shimizu-Inatsugi R."/>
            <person name="Baeten J."/>
            <person name="Francoijs K.J."/>
            <person name="Nataraja K.N."/>
            <person name="Reddy Y.A.N."/>
            <person name="Phadnis S."/>
            <person name="Ravikumar R.L."/>
            <person name="Schlapbach R."/>
            <person name="Sreeman S.M."/>
            <person name="Shimizu K.K."/>
        </authorList>
    </citation>
    <scope>NUCLEOTIDE SEQUENCE</scope>
</reference>
<name>A0AAV5D2M9_ELECO</name>
<evidence type="ECO:0000256" key="1">
    <source>
        <dbReference type="ARBA" id="ARBA00004141"/>
    </source>
</evidence>
<evidence type="ECO:0000256" key="3">
    <source>
        <dbReference type="ARBA" id="ARBA00022989"/>
    </source>
</evidence>
<comment type="subcellular location">
    <subcellularLocation>
        <location evidence="1">Membrane</location>
        <topology evidence="1">Multi-pass membrane protein</topology>
    </subcellularLocation>
</comment>
<keyword evidence="7" id="KW-1185">Reference proteome</keyword>
<feature type="transmembrane region" description="Helical" evidence="5">
    <location>
        <begin position="196"/>
        <end position="219"/>
    </location>
</feature>
<dbReference type="InterPro" id="IPR006214">
    <property type="entry name" value="Bax_inhibitor_1-related"/>
</dbReference>
<feature type="transmembrane region" description="Helical" evidence="5">
    <location>
        <begin position="107"/>
        <end position="129"/>
    </location>
</feature>
<evidence type="ECO:0008006" key="8">
    <source>
        <dbReference type="Google" id="ProtNLM"/>
    </source>
</evidence>
<evidence type="ECO:0000256" key="4">
    <source>
        <dbReference type="ARBA" id="ARBA00023136"/>
    </source>
</evidence>
<dbReference type="Proteomes" id="UP001054889">
    <property type="component" value="Unassembled WGS sequence"/>
</dbReference>
<dbReference type="PANTHER" id="PTHR23291:SF39">
    <property type="entry name" value="OS11G0581900 PROTEIN"/>
    <property type="match status" value="1"/>
</dbReference>
<accession>A0AAV5D2M9</accession>
<gene>
    <name evidence="6" type="primary">ga22073</name>
    <name evidence="6" type="ORF">PR202_ga22073</name>
</gene>
<proteinExistence type="inferred from homology"/>
<organism evidence="6 7">
    <name type="scientific">Eleusine coracana subsp. coracana</name>
    <dbReference type="NCBI Taxonomy" id="191504"/>
    <lineage>
        <taxon>Eukaryota</taxon>
        <taxon>Viridiplantae</taxon>
        <taxon>Streptophyta</taxon>
        <taxon>Embryophyta</taxon>
        <taxon>Tracheophyta</taxon>
        <taxon>Spermatophyta</taxon>
        <taxon>Magnoliopsida</taxon>
        <taxon>Liliopsida</taxon>
        <taxon>Poales</taxon>
        <taxon>Poaceae</taxon>
        <taxon>PACMAD clade</taxon>
        <taxon>Chloridoideae</taxon>
        <taxon>Cynodonteae</taxon>
        <taxon>Eleusininae</taxon>
        <taxon>Eleusine</taxon>
    </lineage>
</organism>
<dbReference type="Pfam" id="PF01027">
    <property type="entry name" value="Bax1-I"/>
    <property type="match status" value="1"/>
</dbReference>
<keyword evidence="3 5" id="KW-1133">Transmembrane helix</keyword>
<feature type="transmembrane region" description="Helical" evidence="5">
    <location>
        <begin position="162"/>
        <end position="184"/>
    </location>
</feature>
<dbReference type="AlphaFoldDB" id="A0AAV5D2M9"/>
<feature type="transmembrane region" description="Helical" evidence="5">
    <location>
        <begin position="82"/>
        <end position="101"/>
    </location>
</feature>
<dbReference type="EMBL" id="BQKI01000011">
    <property type="protein sequence ID" value="GJN04519.1"/>
    <property type="molecule type" value="Genomic_DNA"/>
</dbReference>
<dbReference type="GO" id="GO:0016020">
    <property type="term" value="C:membrane"/>
    <property type="evidence" value="ECO:0007669"/>
    <property type="project" value="UniProtKB-SubCell"/>
</dbReference>
<feature type="transmembrane region" description="Helical" evidence="5">
    <location>
        <begin position="136"/>
        <end position="156"/>
    </location>
</feature>
<sequence length="222" mass="24478">MGPPRKVAEEDDPRLRWAFVRKVYCILALQCALTAGISAAACFVRPVPRFFEHGPPAARWPVVIAMTSSHPSSYRAKHPVNLLLLVLFTLCCSLMMAFAVSTTLGKVVLQAAVLTTAAVISLTIFTFWAAMKGLDFTFLPAFLSTSLDVLLVYLLIQVYVPLGTVGITVFGYIGTLIFSGYIIYDTSLLLKRYTYDEYVIAAISLYLDIINLFMAQISLSSQ</sequence>
<evidence type="ECO:0000256" key="5">
    <source>
        <dbReference type="RuleBase" id="RU004379"/>
    </source>
</evidence>
<dbReference type="PANTHER" id="PTHR23291">
    <property type="entry name" value="BAX INHIBITOR-RELATED"/>
    <property type="match status" value="1"/>
</dbReference>
<comment type="similarity">
    <text evidence="5">Belongs to the BI1 family.</text>
</comment>
<reference evidence="6" key="2">
    <citation type="submission" date="2021-12" db="EMBL/GenBank/DDBJ databases">
        <title>Resequencing data analysis of finger millet.</title>
        <authorList>
            <person name="Hatakeyama M."/>
            <person name="Aluri S."/>
            <person name="Balachadran M.T."/>
            <person name="Sivarajan S.R."/>
            <person name="Poveda L."/>
            <person name="Shimizu-Inatsugi R."/>
            <person name="Schlapbach R."/>
            <person name="Sreeman S.M."/>
            <person name="Shimizu K.K."/>
        </authorList>
    </citation>
    <scope>NUCLEOTIDE SEQUENCE</scope>
</reference>
<evidence type="ECO:0000313" key="7">
    <source>
        <dbReference type="Proteomes" id="UP001054889"/>
    </source>
</evidence>
<keyword evidence="4 5" id="KW-0472">Membrane</keyword>